<keyword evidence="1" id="KW-0812">Transmembrane</keyword>
<keyword evidence="4" id="KW-1185">Reference proteome</keyword>
<protein>
    <submittedName>
        <fullName evidence="3">Cytochrome c biogenesis protein CcsA</fullName>
    </submittedName>
</protein>
<organism evidence="3 4">
    <name type="scientific">Luteolibacter yonseiensis</name>
    <dbReference type="NCBI Taxonomy" id="1144680"/>
    <lineage>
        <taxon>Bacteria</taxon>
        <taxon>Pseudomonadati</taxon>
        <taxon>Verrucomicrobiota</taxon>
        <taxon>Verrucomicrobiia</taxon>
        <taxon>Verrucomicrobiales</taxon>
        <taxon>Verrucomicrobiaceae</taxon>
        <taxon>Luteolibacter</taxon>
    </lineage>
</organism>
<dbReference type="Pfam" id="PF01578">
    <property type="entry name" value="Cytochrom_C_asm"/>
    <property type="match status" value="1"/>
</dbReference>
<accession>A0A934R770</accession>
<feature type="transmembrane region" description="Helical" evidence="1">
    <location>
        <begin position="253"/>
        <end position="270"/>
    </location>
</feature>
<dbReference type="InterPro" id="IPR052372">
    <property type="entry name" value="YpjD/HemX"/>
</dbReference>
<feature type="transmembrane region" description="Helical" evidence="1">
    <location>
        <begin position="20"/>
        <end position="38"/>
    </location>
</feature>
<evidence type="ECO:0000313" key="3">
    <source>
        <dbReference type="EMBL" id="MBK1818292.1"/>
    </source>
</evidence>
<evidence type="ECO:0000256" key="1">
    <source>
        <dbReference type="SAM" id="Phobius"/>
    </source>
</evidence>
<gene>
    <name evidence="3" type="primary">ccsA</name>
    <name evidence="3" type="ORF">JIN84_21910</name>
</gene>
<comment type="caution">
    <text evidence="3">The sequence shown here is derived from an EMBL/GenBank/DDBJ whole genome shotgun (WGS) entry which is preliminary data.</text>
</comment>
<reference evidence="3" key="1">
    <citation type="submission" date="2021-01" db="EMBL/GenBank/DDBJ databases">
        <title>Modified the classification status of verrucomicrobia.</title>
        <authorList>
            <person name="Feng X."/>
        </authorList>
    </citation>
    <scope>NUCLEOTIDE SEQUENCE</scope>
    <source>
        <strain evidence="3">JCM 18052</strain>
    </source>
</reference>
<dbReference type="Proteomes" id="UP000600139">
    <property type="component" value="Unassembled WGS sequence"/>
</dbReference>
<keyword evidence="1" id="KW-0472">Membrane</keyword>
<evidence type="ECO:0000313" key="4">
    <source>
        <dbReference type="Proteomes" id="UP000600139"/>
    </source>
</evidence>
<feature type="domain" description="Cytochrome c assembly protein" evidence="2">
    <location>
        <begin position="81"/>
        <end position="265"/>
    </location>
</feature>
<name>A0A934R770_9BACT</name>
<dbReference type="InterPro" id="IPR002541">
    <property type="entry name" value="Cyt_c_assembly"/>
</dbReference>
<dbReference type="PANTHER" id="PTHR38034">
    <property type="entry name" value="INNER MEMBRANE PROTEIN YPJD"/>
    <property type="match status" value="1"/>
</dbReference>
<feature type="transmembrane region" description="Helical" evidence="1">
    <location>
        <begin position="80"/>
        <end position="97"/>
    </location>
</feature>
<dbReference type="AlphaFoldDB" id="A0A934R770"/>
<dbReference type="EMBL" id="JAENIK010000013">
    <property type="protein sequence ID" value="MBK1818292.1"/>
    <property type="molecule type" value="Genomic_DNA"/>
</dbReference>
<feature type="transmembrane region" description="Helical" evidence="1">
    <location>
        <begin position="104"/>
        <end position="129"/>
    </location>
</feature>
<sequence length="271" mass="29259">MNLDTCAAGFVTPWMGMDRWFLIAATLLAAAGGIWGMISVHHGKRSHWTVVWMAATFLCQIGFLAVRGDMRAACPLMDRGEILSFLAWSLTLFYLLVGPTYRISLLGVFTSPVVVLFQTLALVPGMLATNPAKISGVNAWHETHSAMSVLAYGALALAAVAGVMFLVLDKQLKDHHLKSGLFRNLPPVRELLISLERLLWIGGGLLTVGIVAGFLMPHTASALPHLIAAVAIWTAYVVLLGLKKVRGLTGRRISLSAVVLFVLSLAVFAFI</sequence>
<feature type="transmembrane region" description="Helical" evidence="1">
    <location>
        <begin position="198"/>
        <end position="216"/>
    </location>
</feature>
<feature type="transmembrane region" description="Helical" evidence="1">
    <location>
        <begin position="149"/>
        <end position="168"/>
    </location>
</feature>
<dbReference type="PANTHER" id="PTHR38034:SF1">
    <property type="entry name" value="INNER MEMBRANE PROTEIN YPJD"/>
    <property type="match status" value="1"/>
</dbReference>
<dbReference type="GO" id="GO:0020037">
    <property type="term" value="F:heme binding"/>
    <property type="evidence" value="ECO:0007669"/>
    <property type="project" value="InterPro"/>
</dbReference>
<feature type="transmembrane region" description="Helical" evidence="1">
    <location>
        <begin position="222"/>
        <end position="241"/>
    </location>
</feature>
<keyword evidence="1" id="KW-1133">Transmembrane helix</keyword>
<evidence type="ECO:0000259" key="2">
    <source>
        <dbReference type="Pfam" id="PF01578"/>
    </source>
</evidence>
<dbReference type="GO" id="GO:0017004">
    <property type="term" value="P:cytochrome complex assembly"/>
    <property type="evidence" value="ECO:0007669"/>
    <property type="project" value="InterPro"/>
</dbReference>
<proteinExistence type="predicted"/>
<dbReference type="RefSeq" id="WP_200353240.1">
    <property type="nucleotide sequence ID" value="NZ_BAABHZ010000002.1"/>
</dbReference>
<feature type="transmembrane region" description="Helical" evidence="1">
    <location>
        <begin position="50"/>
        <end position="68"/>
    </location>
</feature>